<dbReference type="InterPro" id="IPR002347">
    <property type="entry name" value="SDR_fam"/>
</dbReference>
<dbReference type="PRINTS" id="PR00081">
    <property type="entry name" value="GDHRDH"/>
</dbReference>
<sequence>MTSSTEDRATDSIAKSVVAFDFSSSRVLVTGGSNGLGLAIAHRFVDAGAHVTITGTKASADDYEHDLSAFVYRQCVMTDREQIAAVAAGLSTLDILVNNAGQTLTQKGEWNPEVFEESLAVNVVSGFRMSSAVLPLLKESTQSGGASIINVASMASYFAVDVVPGYGASKGAVVQMTKTMGSNWAKDGIRVNAIAPGLTATKMTAGLQQRPEHSKPSLDRTPMARWADPSVDVAPVVLFLASPAAQFVTGQTLPVDGGFSIRG</sequence>
<dbReference type="GO" id="GO:0030497">
    <property type="term" value="P:fatty acid elongation"/>
    <property type="evidence" value="ECO:0007669"/>
    <property type="project" value="TreeGrafter"/>
</dbReference>
<comment type="caution">
    <text evidence="3">The sequence shown here is derived from an EMBL/GenBank/DDBJ whole genome shotgun (WGS) entry which is preliminary data.</text>
</comment>
<dbReference type="PROSITE" id="PS00061">
    <property type="entry name" value="ADH_SHORT"/>
    <property type="match status" value="1"/>
</dbReference>
<evidence type="ECO:0000256" key="2">
    <source>
        <dbReference type="ARBA" id="ARBA00023002"/>
    </source>
</evidence>
<evidence type="ECO:0000313" key="3">
    <source>
        <dbReference type="EMBL" id="TYQ06969.1"/>
    </source>
</evidence>
<dbReference type="PANTHER" id="PTHR42760">
    <property type="entry name" value="SHORT-CHAIN DEHYDROGENASES/REDUCTASES FAMILY MEMBER"/>
    <property type="match status" value="1"/>
</dbReference>
<protein>
    <submittedName>
        <fullName evidence="3">NAD(P)-dependent dehydrogenase (Short-subunit alcohol dehydrogenase family)</fullName>
    </submittedName>
</protein>
<dbReference type="PRINTS" id="PR00080">
    <property type="entry name" value="SDRFAMILY"/>
</dbReference>
<proteinExistence type="inferred from homology"/>
<dbReference type="PANTHER" id="PTHR42760:SF40">
    <property type="entry name" value="3-OXOACYL-[ACYL-CARRIER-PROTEIN] REDUCTASE, CHLOROPLASTIC"/>
    <property type="match status" value="1"/>
</dbReference>
<organism evidence="3">
    <name type="scientific">Nocardia globerula</name>
    <dbReference type="NCBI Taxonomy" id="1818"/>
    <lineage>
        <taxon>Bacteria</taxon>
        <taxon>Bacillati</taxon>
        <taxon>Actinomycetota</taxon>
        <taxon>Actinomycetes</taxon>
        <taxon>Mycobacteriales</taxon>
        <taxon>Nocardiaceae</taxon>
        <taxon>Nocardia</taxon>
    </lineage>
</organism>
<dbReference type="AlphaFoldDB" id="A0A652YV31"/>
<dbReference type="InterPro" id="IPR036291">
    <property type="entry name" value="NAD(P)-bd_dom_sf"/>
</dbReference>
<comment type="similarity">
    <text evidence="1">Belongs to the short-chain dehydrogenases/reductases (SDR) family.</text>
</comment>
<keyword evidence="2" id="KW-0560">Oxidoreductase</keyword>
<name>A0A652YV31_NOCGL</name>
<dbReference type="EMBL" id="VNIQ01000002">
    <property type="protein sequence ID" value="TYQ06969.1"/>
    <property type="molecule type" value="Genomic_DNA"/>
</dbReference>
<dbReference type="FunFam" id="3.40.50.720:FF:000084">
    <property type="entry name" value="Short-chain dehydrogenase reductase"/>
    <property type="match status" value="1"/>
</dbReference>
<dbReference type="Pfam" id="PF13561">
    <property type="entry name" value="adh_short_C2"/>
    <property type="match status" value="1"/>
</dbReference>
<gene>
    <name evidence="3" type="ORF">FNL38_1021113</name>
</gene>
<dbReference type="Gene3D" id="3.40.50.720">
    <property type="entry name" value="NAD(P)-binding Rossmann-like Domain"/>
    <property type="match status" value="1"/>
</dbReference>
<dbReference type="GO" id="GO:0016616">
    <property type="term" value="F:oxidoreductase activity, acting on the CH-OH group of donors, NAD or NADP as acceptor"/>
    <property type="evidence" value="ECO:0007669"/>
    <property type="project" value="TreeGrafter"/>
</dbReference>
<evidence type="ECO:0000256" key="1">
    <source>
        <dbReference type="ARBA" id="ARBA00006484"/>
    </source>
</evidence>
<reference evidence="3" key="1">
    <citation type="submission" date="2019-07" db="EMBL/GenBank/DDBJ databases">
        <title>Genomic Encyclopedia of Type Strains, Phase IV (KMG-IV): sequencing the most valuable type-strain genomes for metagenomic binning, comparative biology and taxonomic classification.</title>
        <authorList>
            <person name="Goeker M."/>
        </authorList>
    </citation>
    <scope>NUCLEOTIDE SEQUENCE</scope>
    <source>
        <strain evidence="3">DSM 44596</strain>
    </source>
</reference>
<dbReference type="InterPro" id="IPR020904">
    <property type="entry name" value="Sc_DH/Rdtase_CS"/>
</dbReference>
<accession>A0A652YV31</accession>
<dbReference type="SUPFAM" id="SSF51735">
    <property type="entry name" value="NAD(P)-binding Rossmann-fold domains"/>
    <property type="match status" value="1"/>
</dbReference>